<feature type="domain" description="Tetrapyrrole methylase" evidence="6">
    <location>
        <begin position="353"/>
        <end position="471"/>
    </location>
</feature>
<gene>
    <name evidence="8" type="ORF">SPI_04548</name>
</gene>
<dbReference type="Pfam" id="PF00590">
    <property type="entry name" value="TP_methylase"/>
    <property type="match status" value="1"/>
</dbReference>
<evidence type="ECO:0000313" key="9">
    <source>
        <dbReference type="Proteomes" id="UP000076874"/>
    </source>
</evidence>
<comment type="caution">
    <text evidence="8">The sequence shown here is derived from an EMBL/GenBank/DDBJ whole genome shotgun (WGS) entry which is preliminary data.</text>
</comment>
<dbReference type="Proteomes" id="UP000076874">
    <property type="component" value="Unassembled WGS sequence"/>
</dbReference>
<dbReference type="OrthoDB" id="508204at2759"/>
<dbReference type="GO" id="GO:0019354">
    <property type="term" value="P:siroheme biosynthetic process"/>
    <property type="evidence" value="ECO:0007669"/>
    <property type="project" value="TreeGrafter"/>
</dbReference>
<dbReference type="PANTHER" id="PTHR45790:SF6">
    <property type="entry name" value="UROPORPHYRINOGEN-III C-METHYLTRANSFERASE"/>
    <property type="match status" value="1"/>
</dbReference>
<dbReference type="GO" id="GO:0004851">
    <property type="term" value="F:uroporphyrin-III C-methyltransferase activity"/>
    <property type="evidence" value="ECO:0007669"/>
    <property type="project" value="TreeGrafter"/>
</dbReference>
<dbReference type="AlphaFoldDB" id="A0A167ULG3"/>
<dbReference type="InterPro" id="IPR028281">
    <property type="entry name" value="Sirohaem_synthase_central"/>
</dbReference>
<feature type="compositionally biased region" description="Low complexity" evidence="5">
    <location>
        <begin position="286"/>
        <end position="321"/>
    </location>
</feature>
<accession>A0A167ULG3</accession>
<dbReference type="InterPro" id="IPR050161">
    <property type="entry name" value="Siro_Cobalamin_biosynth"/>
</dbReference>
<keyword evidence="3" id="KW-0520">NAD</keyword>
<evidence type="ECO:0000313" key="8">
    <source>
        <dbReference type="EMBL" id="OAA61689.1"/>
    </source>
</evidence>
<dbReference type="STRING" id="1081102.A0A167ULG3"/>
<evidence type="ECO:0000256" key="5">
    <source>
        <dbReference type="SAM" id="MobiDB-lite"/>
    </source>
</evidence>
<keyword evidence="9" id="KW-1185">Reference proteome</keyword>
<dbReference type="PANTHER" id="PTHR45790">
    <property type="entry name" value="SIROHEME SYNTHASE-RELATED"/>
    <property type="match status" value="1"/>
</dbReference>
<name>A0A167ULG3_9HYPO</name>
<keyword evidence="2" id="KW-0560">Oxidoreductase</keyword>
<reference evidence="8 9" key="1">
    <citation type="journal article" date="2016" name="Genome Biol. Evol.">
        <title>Divergent and convergent evolution of fungal pathogenicity.</title>
        <authorList>
            <person name="Shang Y."/>
            <person name="Xiao G."/>
            <person name="Zheng P."/>
            <person name="Cen K."/>
            <person name="Zhan S."/>
            <person name="Wang C."/>
        </authorList>
    </citation>
    <scope>NUCLEOTIDE SEQUENCE [LARGE SCALE GENOMIC DNA]</scope>
    <source>
        <strain evidence="8 9">RCEF 264</strain>
    </source>
</reference>
<dbReference type="Gene3D" id="3.30.950.10">
    <property type="entry name" value="Methyltransferase, Cobalt-precorrin-4 Transmethylase, Domain 2"/>
    <property type="match status" value="1"/>
</dbReference>
<dbReference type="EMBL" id="AZHD01000007">
    <property type="protein sequence ID" value="OAA61689.1"/>
    <property type="molecule type" value="Genomic_DNA"/>
</dbReference>
<organism evidence="8 9">
    <name type="scientific">Niveomyces insectorum RCEF 264</name>
    <dbReference type="NCBI Taxonomy" id="1081102"/>
    <lineage>
        <taxon>Eukaryota</taxon>
        <taxon>Fungi</taxon>
        <taxon>Dikarya</taxon>
        <taxon>Ascomycota</taxon>
        <taxon>Pezizomycotina</taxon>
        <taxon>Sordariomycetes</taxon>
        <taxon>Hypocreomycetidae</taxon>
        <taxon>Hypocreales</taxon>
        <taxon>Cordycipitaceae</taxon>
        <taxon>Niveomyces</taxon>
    </lineage>
</organism>
<evidence type="ECO:0000256" key="3">
    <source>
        <dbReference type="ARBA" id="ARBA00023027"/>
    </source>
</evidence>
<feature type="region of interest" description="Disordered" evidence="5">
    <location>
        <begin position="283"/>
        <end position="336"/>
    </location>
</feature>
<feature type="region of interest" description="Disordered" evidence="5">
    <location>
        <begin position="210"/>
        <end position="257"/>
    </location>
</feature>
<feature type="compositionally biased region" description="Acidic residues" evidence="5">
    <location>
        <begin position="219"/>
        <end position="234"/>
    </location>
</feature>
<evidence type="ECO:0000259" key="7">
    <source>
        <dbReference type="Pfam" id="PF14824"/>
    </source>
</evidence>
<dbReference type="Pfam" id="PF14824">
    <property type="entry name" value="Sirohm_synth_M"/>
    <property type="match status" value="1"/>
</dbReference>
<dbReference type="Gene3D" id="3.40.50.720">
    <property type="entry name" value="NAD(P)-binding Rossmann-like Domain"/>
    <property type="match status" value="1"/>
</dbReference>
<dbReference type="SUPFAM" id="SSF75615">
    <property type="entry name" value="Siroheme synthase middle domains-like"/>
    <property type="match status" value="1"/>
</dbReference>
<sequence>MSYHASLLTAVDSREHVHLVVGANPLAATRCSQSLAVGARPVLVTPAASWSPDGNSSSSSSLPAALQARVDAGEVRWVREPVREQHLFTLGRESVGHVVDAVFVTEHDDDRPRKDNDADDNDMTGTALSAAALSAICRRHRIPVNVVDRPALCSFTLLATHRDGPLQIGVTTNGSGCQLAARIRREVAAALPAGLGDACVRLGGLRRRLQAEDKRRQEEVEEEGEAGGEETEERGEDKSEKKTFPEEALPEDDHDRDQPAAFNRLVTASDPAAAKTRRIRWLAQIRPTSSSPTSSCRRACSTSSRAARPSSSPASSRATPTPRRRSSSRRPSPPEVLRLQEAGFAEATRTLLVLPGLTSALTAPLCAGIPPTHRATADQVLVCTGTGQRGQPPRPAWYRPARTAVFLMALHRIVSLVAELTTYTEEEEQEAADKAHGTKPRRALWPIDTPCAVIERASCPDQKVIRTTLAHVVAAVEQEGSRPPGLLVVGTACGVLHAVPGATAKANVTVAVNGAANGAVNGAATGAANGIAAVDKPWTVEEGFNGFDVDDGFSTARLAEL</sequence>
<dbReference type="GO" id="GO:0043115">
    <property type="term" value="F:precorrin-2 dehydrogenase activity"/>
    <property type="evidence" value="ECO:0007669"/>
    <property type="project" value="UniProtKB-EC"/>
</dbReference>
<proteinExistence type="predicted"/>
<dbReference type="InterPro" id="IPR000878">
    <property type="entry name" value="4pyrrol_Mease"/>
</dbReference>
<dbReference type="EC" id="1.3.1.76" evidence="1"/>
<dbReference type="Pfam" id="PF13241">
    <property type="entry name" value="NAD_binding_7"/>
    <property type="match status" value="1"/>
</dbReference>
<protein>
    <recommendedName>
        <fullName evidence="1">precorrin-2 dehydrogenase</fullName>
        <ecNumber evidence="1">1.3.1.76</ecNumber>
    </recommendedName>
</protein>
<evidence type="ECO:0000256" key="2">
    <source>
        <dbReference type="ARBA" id="ARBA00023002"/>
    </source>
</evidence>
<feature type="compositionally biased region" description="Basic and acidic residues" evidence="5">
    <location>
        <begin position="235"/>
        <end position="257"/>
    </location>
</feature>
<evidence type="ECO:0000256" key="4">
    <source>
        <dbReference type="ARBA" id="ARBA00023244"/>
    </source>
</evidence>
<dbReference type="SUPFAM" id="SSF53790">
    <property type="entry name" value="Tetrapyrrole methylase"/>
    <property type="match status" value="1"/>
</dbReference>
<evidence type="ECO:0000259" key="6">
    <source>
        <dbReference type="Pfam" id="PF00590"/>
    </source>
</evidence>
<evidence type="ECO:0000256" key="1">
    <source>
        <dbReference type="ARBA" id="ARBA00012400"/>
    </source>
</evidence>
<keyword evidence="4" id="KW-0627">Porphyrin biosynthesis</keyword>
<dbReference type="InterPro" id="IPR014776">
    <property type="entry name" value="4pyrrole_Mease_sub2"/>
</dbReference>
<dbReference type="FunFam" id="3.30.950.10:FF:000005">
    <property type="entry name" value="Uroporphyrin-III c-methyltransferase, putative"/>
    <property type="match status" value="1"/>
</dbReference>
<feature type="domain" description="Siroheme synthase central" evidence="7">
    <location>
        <begin position="163"/>
        <end position="189"/>
    </location>
</feature>
<dbReference type="InterPro" id="IPR035996">
    <property type="entry name" value="4pyrrol_Methylase_sf"/>
</dbReference>